<evidence type="ECO:0000313" key="4">
    <source>
        <dbReference type="Proteomes" id="UP000196386"/>
    </source>
</evidence>
<keyword evidence="2" id="KW-0732">Signal</keyword>
<gene>
    <name evidence="3" type="ORF">B5F11_20870</name>
</gene>
<keyword evidence="1" id="KW-0812">Transmembrane</keyword>
<feature type="chain" id="PRO_5011966301" evidence="2">
    <location>
        <begin position="32"/>
        <end position="89"/>
    </location>
</feature>
<feature type="signal peptide" evidence="2">
    <location>
        <begin position="1"/>
        <end position="31"/>
    </location>
</feature>
<dbReference type="Proteomes" id="UP000196386">
    <property type="component" value="Unassembled WGS sequence"/>
</dbReference>
<dbReference type="RefSeq" id="WP_087303661.1">
    <property type="nucleotide sequence ID" value="NZ_NFKP01000095.1"/>
</dbReference>
<keyword evidence="1" id="KW-1133">Transmembrane helix</keyword>
<protein>
    <submittedName>
        <fullName evidence="3">Uncharacterized protein</fullName>
    </submittedName>
</protein>
<proteinExistence type="predicted"/>
<organism evidence="3 4">
    <name type="scientific">Anaerotruncus colihominis</name>
    <dbReference type="NCBI Taxonomy" id="169435"/>
    <lineage>
        <taxon>Bacteria</taxon>
        <taxon>Bacillati</taxon>
        <taxon>Bacillota</taxon>
        <taxon>Clostridia</taxon>
        <taxon>Eubacteriales</taxon>
        <taxon>Oscillospiraceae</taxon>
        <taxon>Anaerotruncus</taxon>
    </lineage>
</organism>
<evidence type="ECO:0000256" key="1">
    <source>
        <dbReference type="SAM" id="Phobius"/>
    </source>
</evidence>
<reference evidence="4" key="1">
    <citation type="submission" date="2017-04" db="EMBL/GenBank/DDBJ databases">
        <title>Function of individual gut microbiota members based on whole genome sequencing of pure cultures obtained from chicken caecum.</title>
        <authorList>
            <person name="Medvecky M."/>
            <person name="Cejkova D."/>
            <person name="Polansky O."/>
            <person name="Karasova D."/>
            <person name="Kubasova T."/>
            <person name="Cizek A."/>
            <person name="Rychlik I."/>
        </authorList>
    </citation>
    <scope>NUCLEOTIDE SEQUENCE [LARGE SCALE GENOMIC DNA]</scope>
    <source>
        <strain evidence="4">An175</strain>
    </source>
</reference>
<dbReference type="EMBL" id="NFKP01000095">
    <property type="protein sequence ID" value="OUP62226.1"/>
    <property type="molecule type" value="Genomic_DNA"/>
</dbReference>
<name>A0A1Y4M065_9FIRM</name>
<sequence>MKKVLDAVKRKLFTVAAAGTTMALTAVPAFAAGSSAPDSGTLDPELFDPLVSGITGNISAVLPKVIVVVALLVGLGVVIGLVKKHARPS</sequence>
<evidence type="ECO:0000256" key="2">
    <source>
        <dbReference type="SAM" id="SignalP"/>
    </source>
</evidence>
<feature type="transmembrane region" description="Helical" evidence="1">
    <location>
        <begin position="55"/>
        <end position="82"/>
    </location>
</feature>
<comment type="caution">
    <text evidence="3">The sequence shown here is derived from an EMBL/GenBank/DDBJ whole genome shotgun (WGS) entry which is preliminary data.</text>
</comment>
<evidence type="ECO:0000313" key="3">
    <source>
        <dbReference type="EMBL" id="OUP62226.1"/>
    </source>
</evidence>
<accession>A0A1Y4M065</accession>
<dbReference type="AlphaFoldDB" id="A0A1Y4M065"/>
<keyword evidence="1" id="KW-0472">Membrane</keyword>